<name>A0A8C4RZD5_ERPCA</name>
<evidence type="ECO:0000256" key="2">
    <source>
        <dbReference type="SAM" id="Phobius"/>
    </source>
</evidence>
<proteinExistence type="predicted"/>
<evidence type="ECO:0000313" key="3">
    <source>
        <dbReference type="Ensembl" id="ENSECRP00000009951.1"/>
    </source>
</evidence>
<dbReference type="GO" id="GO:0032588">
    <property type="term" value="C:trans-Golgi network membrane"/>
    <property type="evidence" value="ECO:0007669"/>
    <property type="project" value="TreeGrafter"/>
</dbReference>
<feature type="transmembrane region" description="Helical" evidence="2">
    <location>
        <begin position="232"/>
        <end position="255"/>
    </location>
</feature>
<dbReference type="Proteomes" id="UP000694620">
    <property type="component" value="Chromosome 2"/>
</dbReference>
<sequence>MEMLPVQQTDGAVHAVLNSTEMHSLNDGMLPCEAEDESDRSPLHHTPTLQWPVDKDTEYDAALSDDAKLKCNNIKLETFDHHHNDFMELSPSSPAEEEPAEEDEECDQEGHNIMPELAAQVFHPSVHVLSTDSSLRKRKESEAYDFEDSEKQPFLDIHNPPRQVCMQEWPEEMPQRKSDACCGRQCDCCTYTSLKALASLFGAMLFFPCFLWGGYAFLPFDAPILPEVPMRMVYAFRCAAFATVPIVLGIAVHGISRLCSGSLDPFGDRKQAVEVHRRFVNESVYLFVLFFFNLGVLSTYLHQEILKLVPLLTALFALARLIYWVAFAIGSNFRSFGFGLTFFPIVTMLVANLYFMCALELDGLFATKDYEAQTPAPGPKQRFWG</sequence>
<feature type="transmembrane region" description="Helical" evidence="2">
    <location>
        <begin position="284"/>
        <end position="301"/>
    </location>
</feature>
<accession>A0A8C4RZD5</accession>
<evidence type="ECO:0000313" key="4">
    <source>
        <dbReference type="Proteomes" id="UP000694620"/>
    </source>
</evidence>
<dbReference type="Ensembl" id="ENSECRT00000010116.1">
    <property type="protein sequence ID" value="ENSECRP00000009951.1"/>
    <property type="gene ID" value="ENSECRG00000006655.1"/>
</dbReference>
<feature type="transmembrane region" description="Helical" evidence="2">
    <location>
        <begin position="196"/>
        <end position="220"/>
    </location>
</feature>
<keyword evidence="2" id="KW-0812">Transmembrane</keyword>
<keyword evidence="4" id="KW-1185">Reference proteome</keyword>
<organism evidence="3 4">
    <name type="scientific">Erpetoichthys calabaricus</name>
    <name type="common">Rope fish</name>
    <name type="synonym">Calamoichthys calabaricus</name>
    <dbReference type="NCBI Taxonomy" id="27687"/>
    <lineage>
        <taxon>Eukaryota</taxon>
        <taxon>Metazoa</taxon>
        <taxon>Chordata</taxon>
        <taxon>Craniata</taxon>
        <taxon>Vertebrata</taxon>
        <taxon>Euteleostomi</taxon>
        <taxon>Actinopterygii</taxon>
        <taxon>Polypteriformes</taxon>
        <taxon>Polypteridae</taxon>
        <taxon>Erpetoichthys</taxon>
    </lineage>
</organism>
<dbReference type="PANTHER" id="PTHR31004">
    <property type="entry name" value="TRANSMEMBRANE PROTEIN 79"/>
    <property type="match status" value="1"/>
</dbReference>
<reference evidence="3" key="1">
    <citation type="submission" date="2021-06" db="EMBL/GenBank/DDBJ databases">
        <authorList>
            <consortium name="Wellcome Sanger Institute Data Sharing"/>
        </authorList>
    </citation>
    <scope>NUCLEOTIDE SEQUENCE [LARGE SCALE GENOMIC DNA]</scope>
</reference>
<dbReference type="GO" id="GO:0005765">
    <property type="term" value="C:lysosomal membrane"/>
    <property type="evidence" value="ECO:0007669"/>
    <property type="project" value="TreeGrafter"/>
</dbReference>
<dbReference type="GeneTree" id="ENSGT00390000002390"/>
<feature type="compositionally biased region" description="Acidic residues" evidence="1">
    <location>
        <begin position="95"/>
        <end position="107"/>
    </location>
</feature>
<dbReference type="OrthoDB" id="8887147at2759"/>
<feature type="transmembrane region" description="Helical" evidence="2">
    <location>
        <begin position="336"/>
        <end position="355"/>
    </location>
</feature>
<keyword evidence="2" id="KW-1133">Transmembrane helix</keyword>
<reference evidence="3" key="2">
    <citation type="submission" date="2025-08" db="UniProtKB">
        <authorList>
            <consortium name="Ensembl"/>
        </authorList>
    </citation>
    <scope>IDENTIFICATION</scope>
</reference>
<keyword evidence="2" id="KW-0472">Membrane</keyword>
<protein>
    <submittedName>
        <fullName evidence="3">Transmembrane protein 79</fullName>
    </submittedName>
</protein>
<feature type="transmembrane region" description="Helical" evidence="2">
    <location>
        <begin position="308"/>
        <end position="330"/>
    </location>
</feature>
<feature type="region of interest" description="Disordered" evidence="1">
    <location>
        <begin position="84"/>
        <end position="108"/>
    </location>
</feature>
<gene>
    <name evidence="3" type="primary">TMEM79</name>
    <name evidence="3" type="synonym">LOC114646739</name>
</gene>
<dbReference type="PANTHER" id="PTHR31004:SF1">
    <property type="entry name" value="TRANSMEMBRANE PROTEIN 79"/>
    <property type="match status" value="1"/>
</dbReference>
<dbReference type="AlphaFoldDB" id="A0A8C4RZD5"/>
<dbReference type="GO" id="GO:0045055">
    <property type="term" value="P:regulated exocytosis"/>
    <property type="evidence" value="ECO:0007669"/>
    <property type="project" value="TreeGrafter"/>
</dbReference>
<evidence type="ECO:0000256" key="1">
    <source>
        <dbReference type="SAM" id="MobiDB-lite"/>
    </source>
</evidence>
<reference evidence="3" key="3">
    <citation type="submission" date="2025-09" db="UniProtKB">
        <authorList>
            <consortium name="Ensembl"/>
        </authorList>
    </citation>
    <scope>IDENTIFICATION</scope>
</reference>